<feature type="compositionally biased region" description="Low complexity" evidence="1">
    <location>
        <begin position="7"/>
        <end position="21"/>
    </location>
</feature>
<name>A0ABX8UF33_9BURK</name>
<feature type="region of interest" description="Disordered" evidence="1">
    <location>
        <begin position="1"/>
        <end position="21"/>
    </location>
</feature>
<accession>A0ABX8UF33</accession>
<sequence length="149" mass="16000">MAQPNQSNSSTKATTSTETTAASRIDASHLSGLELAKDGACFTLQGVDRNGGDWSLNLPSDCLQQLILTLPNLALKALHAQHNDDTLRIVYPAHTCTVELASDQRTFILTLCTEDGFHVSFGLSGEQCETIGDSPRRAKLMSNQLSPPS</sequence>
<evidence type="ECO:0000256" key="1">
    <source>
        <dbReference type="SAM" id="MobiDB-lite"/>
    </source>
</evidence>
<gene>
    <name evidence="2" type="ORF">KZJ38_13675</name>
</gene>
<keyword evidence="3" id="KW-1185">Reference proteome</keyword>
<dbReference type="Proteomes" id="UP000826462">
    <property type="component" value="Chromosome 1"/>
</dbReference>
<dbReference type="EMBL" id="CP080095">
    <property type="protein sequence ID" value="QYD67412.1"/>
    <property type="molecule type" value="Genomic_DNA"/>
</dbReference>
<dbReference type="RefSeq" id="WP_219796412.1">
    <property type="nucleotide sequence ID" value="NZ_CP080095.1"/>
</dbReference>
<proteinExistence type="predicted"/>
<protein>
    <submittedName>
        <fullName evidence="2">Uncharacterized protein</fullName>
    </submittedName>
</protein>
<reference evidence="2 3" key="1">
    <citation type="submission" date="2021-07" db="EMBL/GenBank/DDBJ databases">
        <title>Paraburkholderia edwinii protects Aspergillus sp. from phenazines by acting as a toxin sponge.</title>
        <authorList>
            <person name="Dahlstrom K.M."/>
            <person name="Newman D.K."/>
        </authorList>
    </citation>
    <scope>NUCLEOTIDE SEQUENCE [LARGE SCALE GENOMIC DNA]</scope>
    <source>
        <strain evidence="2 3">Pe01</strain>
    </source>
</reference>
<organism evidence="2 3">
    <name type="scientific">Paraburkholderia edwinii</name>
    <dbReference type="NCBI Taxonomy" id="2861782"/>
    <lineage>
        <taxon>Bacteria</taxon>
        <taxon>Pseudomonadati</taxon>
        <taxon>Pseudomonadota</taxon>
        <taxon>Betaproteobacteria</taxon>
        <taxon>Burkholderiales</taxon>
        <taxon>Burkholderiaceae</taxon>
        <taxon>Paraburkholderia</taxon>
    </lineage>
</organism>
<evidence type="ECO:0000313" key="2">
    <source>
        <dbReference type="EMBL" id="QYD67412.1"/>
    </source>
</evidence>
<evidence type="ECO:0000313" key="3">
    <source>
        <dbReference type="Proteomes" id="UP000826462"/>
    </source>
</evidence>